<dbReference type="SUPFAM" id="SSF49785">
    <property type="entry name" value="Galactose-binding domain-like"/>
    <property type="match status" value="1"/>
</dbReference>
<dbReference type="Gene3D" id="2.60.120.260">
    <property type="entry name" value="Galactose-binding domain-like"/>
    <property type="match status" value="1"/>
</dbReference>
<dbReference type="EMBL" id="CP095053">
    <property type="protein sequence ID" value="UOR04738.1"/>
    <property type="molecule type" value="Genomic_DNA"/>
</dbReference>
<evidence type="ECO:0000313" key="4">
    <source>
        <dbReference type="Proteomes" id="UP000829925"/>
    </source>
</evidence>
<proteinExistence type="predicted"/>
<gene>
    <name evidence="3" type="ORF">MUN82_17535</name>
</gene>
<dbReference type="InterPro" id="IPR003305">
    <property type="entry name" value="CenC_carb-bd"/>
</dbReference>
<sequence length="148" mass="16919">MSDTDKQDRNQLIFNDFEALSGWLPATSSLTKERAHSGQWSIKTDQQNEYSLTYTNTLETLSAGRFSKVRLSGWVYLTQLSNVTLSLKVVRSAEDDTVLFFEQIDLAELVTSPNQWVKVSKEVTLPADITSDNQLLFYMWRANSTWPT</sequence>
<dbReference type="Pfam" id="PF02018">
    <property type="entry name" value="CBM_4_9"/>
    <property type="match status" value="1"/>
</dbReference>
<reference evidence="3 4" key="1">
    <citation type="submission" date="2022-04" db="EMBL/GenBank/DDBJ databases">
        <title>Hymenobacter sp. isolated from the air.</title>
        <authorList>
            <person name="Won M."/>
            <person name="Lee C.-M."/>
            <person name="Woen H.-Y."/>
            <person name="Kwon S.-W."/>
        </authorList>
    </citation>
    <scope>NUCLEOTIDE SEQUENCE [LARGE SCALE GENOMIC DNA]</scope>
    <source>
        <strain evidence="4">5413 J-13</strain>
    </source>
</reference>
<dbReference type="GO" id="GO:0016798">
    <property type="term" value="F:hydrolase activity, acting on glycosyl bonds"/>
    <property type="evidence" value="ECO:0007669"/>
    <property type="project" value="InterPro"/>
</dbReference>
<name>A0A8T9SRG1_9BACT</name>
<protein>
    <submittedName>
        <fullName evidence="3">Carbohydrate binding domain-containing protein</fullName>
    </submittedName>
</protein>
<accession>A0A8T9SRG1</accession>
<dbReference type="AlphaFoldDB" id="A0A8T9SRG1"/>
<evidence type="ECO:0000259" key="2">
    <source>
        <dbReference type="Pfam" id="PF02018"/>
    </source>
</evidence>
<evidence type="ECO:0000313" key="3">
    <source>
        <dbReference type="EMBL" id="UOR04738.1"/>
    </source>
</evidence>
<evidence type="ECO:0000256" key="1">
    <source>
        <dbReference type="ARBA" id="ARBA00022801"/>
    </source>
</evidence>
<keyword evidence="1" id="KW-0378">Hydrolase</keyword>
<feature type="domain" description="CBM-cenC" evidence="2">
    <location>
        <begin position="10"/>
        <end position="140"/>
    </location>
</feature>
<dbReference type="KEGG" id="haei:MUN82_17535"/>
<dbReference type="Proteomes" id="UP000829925">
    <property type="component" value="Chromosome"/>
</dbReference>
<dbReference type="InterPro" id="IPR008979">
    <property type="entry name" value="Galactose-bd-like_sf"/>
</dbReference>
<keyword evidence="4" id="KW-1185">Reference proteome</keyword>
<organism evidence="3 4">
    <name type="scientific">Hymenobacter aerilatus</name>
    <dbReference type="NCBI Taxonomy" id="2932251"/>
    <lineage>
        <taxon>Bacteria</taxon>
        <taxon>Pseudomonadati</taxon>
        <taxon>Bacteroidota</taxon>
        <taxon>Cytophagia</taxon>
        <taxon>Cytophagales</taxon>
        <taxon>Hymenobacteraceae</taxon>
        <taxon>Hymenobacter</taxon>
    </lineage>
</organism>
<dbReference type="RefSeq" id="WP_245092550.1">
    <property type="nucleotide sequence ID" value="NZ_CP095053.1"/>
</dbReference>